<accession>A0A2G9QGY4</accession>
<evidence type="ECO:0000313" key="4">
    <source>
        <dbReference type="EMBL" id="PIO14765.1"/>
    </source>
</evidence>
<proteinExistence type="predicted"/>
<name>A0A2G9QGY4_AQUCT</name>
<evidence type="ECO:0000259" key="3">
    <source>
        <dbReference type="PROSITE" id="PS50835"/>
    </source>
</evidence>
<dbReference type="PROSITE" id="PS50835">
    <property type="entry name" value="IG_LIKE"/>
    <property type="match status" value="2"/>
</dbReference>
<sequence length="197" mass="22575">APPQIFITEKLVVKNRENVLRSVLSGFYPVDIDIKWLRDGKILDKFIVEKPQKDPDGTYSVRSSVTITPTEEDRERIFSCRVQHKSLTAPLQEDFQLVYGAIPSIHITSQAFILNVEQMLVCSVSGFYPESIVVNWFLNDTLVKNTKTRRISSSAVESDYYFIPTQQNRDMELRCVVEHATLTTPHVERLQVQVTGE</sequence>
<dbReference type="InterPro" id="IPR003006">
    <property type="entry name" value="Ig/MHC_CS"/>
</dbReference>
<reference evidence="5" key="1">
    <citation type="journal article" date="2017" name="Nat. Commun.">
        <title>The North American bullfrog draft genome provides insight into hormonal regulation of long noncoding RNA.</title>
        <authorList>
            <person name="Hammond S.A."/>
            <person name="Warren R.L."/>
            <person name="Vandervalk B.P."/>
            <person name="Kucuk E."/>
            <person name="Khan H."/>
            <person name="Gibb E.A."/>
            <person name="Pandoh P."/>
            <person name="Kirk H."/>
            <person name="Zhao Y."/>
            <person name="Jones M."/>
            <person name="Mungall A.J."/>
            <person name="Coope R."/>
            <person name="Pleasance S."/>
            <person name="Moore R.A."/>
            <person name="Holt R.A."/>
            <person name="Round J.M."/>
            <person name="Ohora S."/>
            <person name="Walle B.V."/>
            <person name="Veldhoen N."/>
            <person name="Helbing C.C."/>
            <person name="Birol I."/>
        </authorList>
    </citation>
    <scope>NUCLEOTIDE SEQUENCE [LARGE SCALE GENOMIC DNA]</scope>
</reference>
<dbReference type="Gene3D" id="2.60.40.10">
    <property type="entry name" value="Immunoglobulins"/>
    <property type="match status" value="2"/>
</dbReference>
<dbReference type="Pfam" id="PF07654">
    <property type="entry name" value="C1-set"/>
    <property type="match status" value="2"/>
</dbReference>
<evidence type="ECO:0000256" key="2">
    <source>
        <dbReference type="ARBA" id="ARBA00023180"/>
    </source>
</evidence>
<dbReference type="InterPro" id="IPR051755">
    <property type="entry name" value="Ig-like_CS_Receptor"/>
</dbReference>
<evidence type="ECO:0000313" key="5">
    <source>
        <dbReference type="Proteomes" id="UP000228934"/>
    </source>
</evidence>
<keyword evidence="2" id="KW-0325">Glycoprotein</keyword>
<dbReference type="PANTHER" id="PTHR19971">
    <property type="entry name" value="SIGNAL-REGULATORY PROTEIN BETA"/>
    <property type="match status" value="1"/>
</dbReference>
<dbReference type="PROSITE" id="PS00290">
    <property type="entry name" value="IG_MHC"/>
    <property type="match status" value="1"/>
</dbReference>
<protein>
    <recommendedName>
        <fullName evidence="3">Ig-like domain-containing protein</fullName>
    </recommendedName>
</protein>
<gene>
    <name evidence="4" type="ORF">AB205_0021860</name>
</gene>
<dbReference type="InterPro" id="IPR007110">
    <property type="entry name" value="Ig-like_dom"/>
</dbReference>
<keyword evidence="1" id="KW-1015">Disulfide bond</keyword>
<evidence type="ECO:0000256" key="1">
    <source>
        <dbReference type="ARBA" id="ARBA00023157"/>
    </source>
</evidence>
<dbReference type="InterPro" id="IPR003597">
    <property type="entry name" value="Ig_C1-set"/>
</dbReference>
<dbReference type="InterPro" id="IPR036179">
    <property type="entry name" value="Ig-like_dom_sf"/>
</dbReference>
<dbReference type="SUPFAM" id="SSF48726">
    <property type="entry name" value="Immunoglobulin"/>
    <property type="match status" value="2"/>
</dbReference>
<feature type="domain" description="Ig-like" evidence="3">
    <location>
        <begin position="103"/>
        <end position="195"/>
    </location>
</feature>
<organism evidence="4 5">
    <name type="scientific">Aquarana catesbeiana</name>
    <name type="common">American bullfrog</name>
    <name type="synonym">Rana catesbeiana</name>
    <dbReference type="NCBI Taxonomy" id="8400"/>
    <lineage>
        <taxon>Eukaryota</taxon>
        <taxon>Metazoa</taxon>
        <taxon>Chordata</taxon>
        <taxon>Craniata</taxon>
        <taxon>Vertebrata</taxon>
        <taxon>Euteleostomi</taxon>
        <taxon>Amphibia</taxon>
        <taxon>Batrachia</taxon>
        <taxon>Anura</taxon>
        <taxon>Neobatrachia</taxon>
        <taxon>Ranoidea</taxon>
        <taxon>Ranidae</taxon>
        <taxon>Aquarana</taxon>
    </lineage>
</organism>
<keyword evidence="5" id="KW-1185">Reference proteome</keyword>
<dbReference type="InterPro" id="IPR013783">
    <property type="entry name" value="Ig-like_fold"/>
</dbReference>
<feature type="non-terminal residue" evidence="4">
    <location>
        <position position="1"/>
    </location>
</feature>
<dbReference type="OrthoDB" id="10043043at2759"/>
<dbReference type="Proteomes" id="UP000228934">
    <property type="component" value="Unassembled WGS sequence"/>
</dbReference>
<dbReference type="AlphaFoldDB" id="A0A2G9QGY4"/>
<dbReference type="SMART" id="SM00407">
    <property type="entry name" value="IGc1"/>
    <property type="match status" value="2"/>
</dbReference>
<dbReference type="EMBL" id="KZ059553">
    <property type="protein sequence ID" value="PIO14765.1"/>
    <property type="molecule type" value="Genomic_DNA"/>
</dbReference>
<feature type="domain" description="Ig-like" evidence="3">
    <location>
        <begin position="3"/>
        <end position="96"/>
    </location>
</feature>